<dbReference type="OrthoDB" id="3837983at2"/>
<dbReference type="Proteomes" id="UP000078437">
    <property type="component" value="Chromosome"/>
</dbReference>
<evidence type="ECO:0000313" key="1">
    <source>
        <dbReference type="EMBL" id="ANJ28266.1"/>
    </source>
</evidence>
<name>A0A191WJ35_9MICO</name>
<evidence type="ECO:0000313" key="2">
    <source>
        <dbReference type="Proteomes" id="UP000078437"/>
    </source>
</evidence>
<organism evidence="1 2">
    <name type="scientific">Agromyces aureus</name>
    <dbReference type="NCBI Taxonomy" id="453304"/>
    <lineage>
        <taxon>Bacteria</taxon>
        <taxon>Bacillati</taxon>
        <taxon>Actinomycetota</taxon>
        <taxon>Actinomycetes</taxon>
        <taxon>Micrococcales</taxon>
        <taxon>Microbacteriaceae</taxon>
        <taxon>Agromyces</taxon>
    </lineage>
</organism>
<dbReference type="KEGG" id="agy:ATC03_17720"/>
<reference evidence="2" key="2">
    <citation type="submission" date="2016-01" db="EMBL/GenBank/DDBJ databases">
        <title>Complete genome sequence of Agromyces aureus AR33T and comparison with related organisms.</title>
        <authorList>
            <person name="Corretto E."/>
            <person name="Antonielli L."/>
            <person name="Sessitsch A."/>
            <person name="Brader G."/>
        </authorList>
    </citation>
    <scope>NUCLEOTIDE SEQUENCE [LARGE SCALE GENOMIC DNA]</scope>
    <source>
        <strain evidence="2">AR33</strain>
    </source>
</reference>
<dbReference type="AlphaFoldDB" id="A0A191WJ35"/>
<accession>A0A191WJ35</accession>
<sequence length="123" mass="13452">MGTDCATCDSALVHNTGTPPHDIDITKTSAALEERVADGRMRVLRSDVPLGDMLALAASDLKYTIVSFVTCESCGRTRFWGLCIRGAPSYKVVEAGAPETWPWEAVPPRHLWAQTDHDTKEHA</sequence>
<gene>
    <name evidence="1" type="ORF">ATC03_17720</name>
</gene>
<protein>
    <submittedName>
        <fullName evidence="1">Uncharacterized protein</fullName>
    </submittedName>
</protein>
<dbReference type="RefSeq" id="WP_067880033.1">
    <property type="nucleotide sequence ID" value="NZ_CP013979.1"/>
</dbReference>
<proteinExistence type="predicted"/>
<dbReference type="EMBL" id="CP013979">
    <property type="protein sequence ID" value="ANJ28266.1"/>
    <property type="molecule type" value="Genomic_DNA"/>
</dbReference>
<dbReference type="STRING" id="453304.ATC03_17720"/>
<reference evidence="1 2" key="1">
    <citation type="journal article" date="2016" name="Int. J. Syst. Evol. Microbiol.">
        <title>Agromyces aureus sp. nov., isolated from the rhizosphere of Salix caprea L. grown in a heavy-metal-contaminated soil.</title>
        <authorList>
            <person name="Corretto E."/>
            <person name="Antonielli L."/>
            <person name="Sessitsch A."/>
            <person name="Compant S."/>
            <person name="Gorfer M."/>
            <person name="Kuffner M."/>
            <person name="Brader G."/>
        </authorList>
    </citation>
    <scope>NUCLEOTIDE SEQUENCE [LARGE SCALE GENOMIC DNA]</scope>
    <source>
        <strain evidence="1 2">AR33</strain>
    </source>
</reference>
<keyword evidence="2" id="KW-1185">Reference proteome</keyword>